<keyword evidence="2" id="KW-0238">DNA-binding</keyword>
<organism evidence="6 7">
    <name type="scientific">Metabacillus rhizosphaerae</name>
    <dbReference type="NCBI Taxonomy" id="3117747"/>
    <lineage>
        <taxon>Bacteria</taxon>
        <taxon>Bacillati</taxon>
        <taxon>Bacillota</taxon>
        <taxon>Bacilli</taxon>
        <taxon>Bacillales</taxon>
        <taxon>Bacillaceae</taxon>
        <taxon>Metabacillus</taxon>
    </lineage>
</organism>
<dbReference type="PANTHER" id="PTHR30514:SF1">
    <property type="entry name" value="HTH-TYPE TRANSCRIPTIONAL REGULATOR HEXR-RELATED"/>
    <property type="match status" value="1"/>
</dbReference>
<dbReference type="SUPFAM" id="SSF53697">
    <property type="entry name" value="SIS domain"/>
    <property type="match status" value="1"/>
</dbReference>
<dbReference type="InterPro" id="IPR001347">
    <property type="entry name" value="SIS_dom"/>
</dbReference>
<dbReference type="PROSITE" id="PS51464">
    <property type="entry name" value="SIS"/>
    <property type="match status" value="1"/>
</dbReference>
<dbReference type="Pfam" id="PF01380">
    <property type="entry name" value="SIS"/>
    <property type="match status" value="1"/>
</dbReference>
<dbReference type="InterPro" id="IPR000281">
    <property type="entry name" value="HTH_RpiR"/>
</dbReference>
<dbReference type="InterPro" id="IPR035472">
    <property type="entry name" value="RpiR-like_SIS"/>
</dbReference>
<dbReference type="Pfam" id="PF01418">
    <property type="entry name" value="HTH_6"/>
    <property type="match status" value="1"/>
</dbReference>
<dbReference type="SUPFAM" id="SSF46689">
    <property type="entry name" value="Homeodomain-like"/>
    <property type="match status" value="1"/>
</dbReference>
<dbReference type="InterPro" id="IPR047640">
    <property type="entry name" value="RpiR-like"/>
</dbReference>
<dbReference type="Gene3D" id="3.40.50.10490">
    <property type="entry name" value="Glucose-6-phosphate isomerase like protein, domain 1"/>
    <property type="match status" value="1"/>
</dbReference>
<feature type="domain" description="SIS" evidence="5">
    <location>
        <begin position="127"/>
        <end position="269"/>
    </location>
</feature>
<proteinExistence type="predicted"/>
<dbReference type="PROSITE" id="PS51071">
    <property type="entry name" value="HTH_RPIR"/>
    <property type="match status" value="1"/>
</dbReference>
<evidence type="ECO:0000256" key="3">
    <source>
        <dbReference type="ARBA" id="ARBA00023163"/>
    </source>
</evidence>
<name>A0ABZ2MSP7_9BACI</name>
<evidence type="ECO:0000313" key="7">
    <source>
        <dbReference type="Proteomes" id="UP001368328"/>
    </source>
</evidence>
<accession>A0ABZ2MSP7</accession>
<reference evidence="6 7" key="1">
    <citation type="submission" date="2024-02" db="EMBL/GenBank/DDBJ databases">
        <title>Seven novel Bacillus-like species.</title>
        <authorList>
            <person name="Liu G."/>
        </authorList>
    </citation>
    <scope>NUCLEOTIDE SEQUENCE [LARGE SCALE GENOMIC DNA]</scope>
    <source>
        <strain evidence="6 7">FJAT-53654</strain>
    </source>
</reference>
<evidence type="ECO:0000256" key="2">
    <source>
        <dbReference type="ARBA" id="ARBA00023125"/>
    </source>
</evidence>
<evidence type="ECO:0000259" key="5">
    <source>
        <dbReference type="PROSITE" id="PS51464"/>
    </source>
</evidence>
<evidence type="ECO:0000259" key="4">
    <source>
        <dbReference type="PROSITE" id="PS51071"/>
    </source>
</evidence>
<feature type="domain" description="HTH rpiR-type" evidence="4">
    <location>
        <begin position="1"/>
        <end position="77"/>
    </location>
</feature>
<dbReference type="Gene3D" id="1.10.10.10">
    <property type="entry name" value="Winged helix-like DNA-binding domain superfamily/Winged helix DNA-binding domain"/>
    <property type="match status" value="1"/>
</dbReference>
<sequence>MYLFQRIEEVIVQYSDARRFIGEFLLGNRDDIDKYSMNDVANLTFTSKPTLVRFAKSLGYSGWKEFMYAFAHETVVQKDNEYNDVNPNFPFDANDDTLEIIEKVSCLQIQSIKDTVSLMSVEDINKAAKIINQAETVVIYGVSPNSYYGELFKRKLFSIRKKALTPSPGESGLISKTLTKKDCAVIISYSGNNPDRSPTSNIKFLLNNEVPIIGITSGGFNYLRDYSDVVLNISSKERLYSKISNFATEESIMFILNILYAKVFALDFEKNKDFKILNSKVLEPERQATFKDLVE</sequence>
<dbReference type="Proteomes" id="UP001368328">
    <property type="component" value="Chromosome"/>
</dbReference>
<dbReference type="PANTHER" id="PTHR30514">
    <property type="entry name" value="GLUCOKINASE"/>
    <property type="match status" value="1"/>
</dbReference>
<keyword evidence="7" id="KW-1185">Reference proteome</keyword>
<protein>
    <submittedName>
        <fullName evidence="6">MurR/RpiR family transcriptional regulator</fullName>
    </submittedName>
</protein>
<evidence type="ECO:0000313" key="6">
    <source>
        <dbReference type="EMBL" id="WXB88315.1"/>
    </source>
</evidence>
<dbReference type="RefSeq" id="WP_338787206.1">
    <property type="nucleotide sequence ID" value="NZ_CP147403.1"/>
</dbReference>
<dbReference type="InterPro" id="IPR009057">
    <property type="entry name" value="Homeodomain-like_sf"/>
</dbReference>
<gene>
    <name evidence="6" type="ORF">WCV66_24430</name>
</gene>
<dbReference type="CDD" id="cd05013">
    <property type="entry name" value="SIS_RpiR"/>
    <property type="match status" value="1"/>
</dbReference>
<dbReference type="EMBL" id="CP147403">
    <property type="protein sequence ID" value="WXB88315.1"/>
    <property type="molecule type" value="Genomic_DNA"/>
</dbReference>
<dbReference type="InterPro" id="IPR036388">
    <property type="entry name" value="WH-like_DNA-bd_sf"/>
</dbReference>
<keyword evidence="1" id="KW-0805">Transcription regulation</keyword>
<dbReference type="InterPro" id="IPR046348">
    <property type="entry name" value="SIS_dom_sf"/>
</dbReference>
<evidence type="ECO:0000256" key="1">
    <source>
        <dbReference type="ARBA" id="ARBA00023015"/>
    </source>
</evidence>
<keyword evidence="3" id="KW-0804">Transcription</keyword>